<keyword evidence="1" id="KW-0732">Signal</keyword>
<dbReference type="EMBL" id="KN728892">
    <property type="protein sequence ID" value="KIH63081.1"/>
    <property type="molecule type" value="Genomic_DNA"/>
</dbReference>
<dbReference type="AlphaFoldDB" id="A0A0C2H121"/>
<feature type="signal peptide" evidence="1">
    <location>
        <begin position="1"/>
        <end position="16"/>
    </location>
</feature>
<sequence>MLSLLLLLLLPASVLSKTVTLTVRENLTQSCPNVKSDIVDRSSVKFSFDMIPNDEDENVDEESSSDQVILTDVNGKSRSITFPGCYRVKLSFRMNRPIENP</sequence>
<feature type="chain" id="PRO_5002166114" description="Transthyretin-like family protein" evidence="1">
    <location>
        <begin position="17"/>
        <end position="101"/>
    </location>
</feature>
<accession>A0A0C2H121</accession>
<evidence type="ECO:0000313" key="3">
    <source>
        <dbReference type="Proteomes" id="UP000054047"/>
    </source>
</evidence>
<proteinExistence type="predicted"/>
<gene>
    <name evidence="2" type="ORF">ANCDUO_06623</name>
</gene>
<protein>
    <recommendedName>
        <fullName evidence="4">Transthyretin-like family protein</fullName>
    </recommendedName>
</protein>
<organism evidence="2 3">
    <name type="scientific">Ancylostoma duodenale</name>
    <dbReference type="NCBI Taxonomy" id="51022"/>
    <lineage>
        <taxon>Eukaryota</taxon>
        <taxon>Metazoa</taxon>
        <taxon>Ecdysozoa</taxon>
        <taxon>Nematoda</taxon>
        <taxon>Chromadorea</taxon>
        <taxon>Rhabditida</taxon>
        <taxon>Rhabditina</taxon>
        <taxon>Rhabditomorpha</taxon>
        <taxon>Strongyloidea</taxon>
        <taxon>Ancylostomatidae</taxon>
        <taxon>Ancylostomatinae</taxon>
        <taxon>Ancylostoma</taxon>
    </lineage>
</organism>
<evidence type="ECO:0000313" key="2">
    <source>
        <dbReference type="EMBL" id="KIH63081.1"/>
    </source>
</evidence>
<name>A0A0C2H121_9BILA</name>
<reference evidence="2 3" key="1">
    <citation type="submission" date="2013-12" db="EMBL/GenBank/DDBJ databases">
        <title>Draft genome of the parsitic nematode Ancylostoma duodenale.</title>
        <authorList>
            <person name="Mitreva M."/>
        </authorList>
    </citation>
    <scope>NUCLEOTIDE SEQUENCE [LARGE SCALE GENOMIC DNA]</scope>
    <source>
        <strain evidence="2 3">Zhejiang</strain>
    </source>
</reference>
<evidence type="ECO:0008006" key="4">
    <source>
        <dbReference type="Google" id="ProtNLM"/>
    </source>
</evidence>
<dbReference type="Proteomes" id="UP000054047">
    <property type="component" value="Unassembled WGS sequence"/>
</dbReference>
<dbReference type="OrthoDB" id="5837748at2759"/>
<evidence type="ECO:0000256" key="1">
    <source>
        <dbReference type="SAM" id="SignalP"/>
    </source>
</evidence>
<keyword evidence="3" id="KW-1185">Reference proteome</keyword>